<evidence type="ECO:0000256" key="1">
    <source>
        <dbReference type="SAM" id="SignalP"/>
    </source>
</evidence>
<dbReference type="KEGG" id="dwu:DVJ83_05425"/>
<evidence type="ECO:0000313" key="2">
    <source>
        <dbReference type="EMBL" id="AXG98692.1"/>
    </source>
</evidence>
<accession>A0A345IG70</accession>
<sequence length="124" mass="13315">MKRPVLLALALASPLLGGCRFNFVPLIPPPVQVSLPTRITQAELKREGDALVLAVTLDGRLEPGYLTAHWFDGARELGTDSVYLDADTRSAALRLPATGKGAYRAVLSFGGTVLRQVELYEVGP</sequence>
<dbReference type="STRING" id="1288484.GCA_000348665_01881"/>
<dbReference type="EMBL" id="CP031158">
    <property type="protein sequence ID" value="AXG98692.1"/>
    <property type="molecule type" value="Genomic_DNA"/>
</dbReference>
<protein>
    <submittedName>
        <fullName evidence="2">Uncharacterized protein</fullName>
    </submittedName>
</protein>
<keyword evidence="1" id="KW-0732">Signal</keyword>
<gene>
    <name evidence="2" type="ORF">DVJ83_05425</name>
</gene>
<organism evidence="2 3">
    <name type="scientific">Deinococcus wulumuqiensis</name>
    <dbReference type="NCBI Taxonomy" id="980427"/>
    <lineage>
        <taxon>Bacteria</taxon>
        <taxon>Thermotogati</taxon>
        <taxon>Deinococcota</taxon>
        <taxon>Deinococci</taxon>
        <taxon>Deinococcales</taxon>
        <taxon>Deinococcaceae</taxon>
        <taxon>Deinococcus</taxon>
    </lineage>
</organism>
<proteinExistence type="predicted"/>
<name>A0A345IG70_9DEIO</name>
<evidence type="ECO:0000313" key="3">
    <source>
        <dbReference type="Proteomes" id="UP000253744"/>
    </source>
</evidence>
<dbReference type="PROSITE" id="PS51257">
    <property type="entry name" value="PROKAR_LIPOPROTEIN"/>
    <property type="match status" value="1"/>
</dbReference>
<feature type="chain" id="PRO_5016674804" evidence="1">
    <location>
        <begin position="18"/>
        <end position="124"/>
    </location>
</feature>
<dbReference type="AlphaFoldDB" id="A0A345IG70"/>
<dbReference type="RefSeq" id="WP_114671663.1">
    <property type="nucleotide sequence ID" value="NZ_CALTYN010000287.1"/>
</dbReference>
<dbReference type="Proteomes" id="UP000253744">
    <property type="component" value="Chromosome"/>
</dbReference>
<reference evidence="2 3" key="1">
    <citation type="submission" date="2018-07" db="EMBL/GenBank/DDBJ databases">
        <title>Complete Genome and Methylome Analysis of Deinococcus wulumuqiensis NEB 479.</title>
        <authorList>
            <person name="Fomenkov A."/>
            <person name="Luyten Y."/>
            <person name="Vincze T."/>
            <person name="Anton B.P."/>
            <person name="Clark T."/>
            <person name="Roberts R.J."/>
            <person name="Morgan R.D."/>
        </authorList>
    </citation>
    <scope>NUCLEOTIDE SEQUENCE [LARGE SCALE GENOMIC DNA]</scope>
    <source>
        <strain evidence="2 3">NEB 479</strain>
    </source>
</reference>
<feature type="signal peptide" evidence="1">
    <location>
        <begin position="1"/>
        <end position="17"/>
    </location>
</feature>